<proteinExistence type="predicted"/>
<organism evidence="1 2">
    <name type="scientific">Puccinia coronata f. sp. avenae</name>
    <dbReference type="NCBI Taxonomy" id="200324"/>
    <lineage>
        <taxon>Eukaryota</taxon>
        <taxon>Fungi</taxon>
        <taxon>Dikarya</taxon>
        <taxon>Basidiomycota</taxon>
        <taxon>Pucciniomycotina</taxon>
        <taxon>Pucciniomycetes</taxon>
        <taxon>Pucciniales</taxon>
        <taxon>Pucciniaceae</taxon>
        <taxon>Puccinia</taxon>
    </lineage>
</organism>
<comment type="caution">
    <text evidence="1">The sequence shown here is derived from an EMBL/GenBank/DDBJ whole genome shotgun (WGS) entry which is preliminary data.</text>
</comment>
<evidence type="ECO:0000313" key="2">
    <source>
        <dbReference type="Proteomes" id="UP000235388"/>
    </source>
</evidence>
<name>A0A2N5SZB2_9BASI</name>
<keyword evidence="2" id="KW-1185">Reference proteome</keyword>
<evidence type="ECO:0000313" key="1">
    <source>
        <dbReference type="EMBL" id="PLW18586.1"/>
    </source>
</evidence>
<reference evidence="1 2" key="1">
    <citation type="submission" date="2017-11" db="EMBL/GenBank/DDBJ databases">
        <title>De novo assembly and phasing of dikaryotic genomes from two isolates of Puccinia coronata f. sp. avenae, the causal agent of oat crown rust.</title>
        <authorList>
            <person name="Miller M.E."/>
            <person name="Zhang Y."/>
            <person name="Omidvar V."/>
            <person name="Sperschneider J."/>
            <person name="Schwessinger B."/>
            <person name="Raley C."/>
            <person name="Palmer J.M."/>
            <person name="Garnica D."/>
            <person name="Upadhyaya N."/>
            <person name="Rathjen J."/>
            <person name="Taylor J.M."/>
            <person name="Park R.F."/>
            <person name="Dodds P.N."/>
            <person name="Hirsch C.D."/>
            <person name="Kianian S.F."/>
            <person name="Figueroa M."/>
        </authorList>
    </citation>
    <scope>NUCLEOTIDE SEQUENCE [LARGE SCALE GENOMIC DNA]</scope>
    <source>
        <strain evidence="1">12NC29</strain>
    </source>
</reference>
<dbReference type="STRING" id="200324.A0A2N5SZB2"/>
<dbReference type="EMBL" id="PGCJ01000828">
    <property type="protein sequence ID" value="PLW18586.1"/>
    <property type="molecule type" value="Genomic_DNA"/>
</dbReference>
<accession>A0A2N5SZB2</accession>
<dbReference type="OrthoDB" id="3247294at2759"/>
<gene>
    <name evidence="1" type="ORF">PCANC_09206</name>
</gene>
<sequence>MFKLKNANAISASRAIGYNQIQYLIKKQANFLAKKDKDVFKSLSMWKAFLESNNWTVHTLVLDDSPKFIFVFYSPWQKQMLIKHGQQMIMIDSTHNSVNNYFLSGGKKASLFLVLIHDPLNGKGLPIAWAFTGSAAEQSVHSVLRWLRKTTGFVPQAVMSDCNLAITHAVEAAYLDMWFHAPKHYWCLFHVMKAFKENAKSHLKDCANEAITDFRGVVYSQTDMTELQLELFYMKWRHTNVTLVAANNLAVGGCNQDNPFGGVESAKQTTAAGAEPCATVPHGSLPNQTFKLQLIPTPHKRHRDDGDAPPVCKQRRRGVVEIPPLTQPAAEQPGGLELNIDTLPESRVMDDIHPIMKAMD</sequence>
<protein>
    <recommendedName>
        <fullName evidence="3">MULE transposase domain-containing protein</fullName>
    </recommendedName>
</protein>
<evidence type="ECO:0008006" key="3">
    <source>
        <dbReference type="Google" id="ProtNLM"/>
    </source>
</evidence>
<dbReference type="AlphaFoldDB" id="A0A2N5SZB2"/>
<dbReference type="Proteomes" id="UP000235388">
    <property type="component" value="Unassembled WGS sequence"/>
</dbReference>